<sequence>MWKEGVRASFDWFSWRLGNVPPEIPRATSGGRTPKQLVGVFVVLSLAIHNIGPGSDELNPDDPEEDGSEGDTRCDSGPIVRMNGIEAVVYLGTLVPELRVSDVPPSIESPELCASGAPPSVESPELERFPFLGHE</sequence>
<feature type="region of interest" description="Disordered" evidence="1">
    <location>
        <begin position="51"/>
        <end position="77"/>
    </location>
</feature>
<evidence type="ECO:0000313" key="2">
    <source>
        <dbReference type="EMBL" id="GMN60788.1"/>
    </source>
</evidence>
<accession>A0AA88DSP7</accession>
<keyword evidence="3" id="KW-1185">Reference proteome</keyword>
<comment type="caution">
    <text evidence="2">The sequence shown here is derived from an EMBL/GenBank/DDBJ whole genome shotgun (WGS) entry which is preliminary data.</text>
</comment>
<evidence type="ECO:0000313" key="3">
    <source>
        <dbReference type="Proteomes" id="UP001187192"/>
    </source>
</evidence>
<feature type="compositionally biased region" description="Basic and acidic residues" evidence="1">
    <location>
        <begin position="125"/>
        <end position="135"/>
    </location>
</feature>
<evidence type="ECO:0000256" key="1">
    <source>
        <dbReference type="SAM" id="MobiDB-lite"/>
    </source>
</evidence>
<feature type="region of interest" description="Disordered" evidence="1">
    <location>
        <begin position="110"/>
        <end position="135"/>
    </location>
</feature>
<gene>
    <name evidence="2" type="ORF">TIFTF001_029874</name>
</gene>
<reference evidence="2" key="1">
    <citation type="submission" date="2023-07" db="EMBL/GenBank/DDBJ databases">
        <title>draft genome sequence of fig (Ficus carica).</title>
        <authorList>
            <person name="Takahashi T."/>
            <person name="Nishimura K."/>
        </authorList>
    </citation>
    <scope>NUCLEOTIDE SEQUENCE</scope>
</reference>
<feature type="compositionally biased region" description="Acidic residues" evidence="1">
    <location>
        <begin position="58"/>
        <end position="69"/>
    </location>
</feature>
<organism evidence="2 3">
    <name type="scientific">Ficus carica</name>
    <name type="common">Common fig</name>
    <dbReference type="NCBI Taxonomy" id="3494"/>
    <lineage>
        <taxon>Eukaryota</taxon>
        <taxon>Viridiplantae</taxon>
        <taxon>Streptophyta</taxon>
        <taxon>Embryophyta</taxon>
        <taxon>Tracheophyta</taxon>
        <taxon>Spermatophyta</taxon>
        <taxon>Magnoliopsida</taxon>
        <taxon>eudicotyledons</taxon>
        <taxon>Gunneridae</taxon>
        <taxon>Pentapetalae</taxon>
        <taxon>rosids</taxon>
        <taxon>fabids</taxon>
        <taxon>Rosales</taxon>
        <taxon>Moraceae</taxon>
        <taxon>Ficeae</taxon>
        <taxon>Ficus</taxon>
    </lineage>
</organism>
<dbReference type="AlphaFoldDB" id="A0AA88DSP7"/>
<protein>
    <submittedName>
        <fullName evidence="2">Uncharacterized protein</fullName>
    </submittedName>
</protein>
<dbReference type="EMBL" id="BTGU01000102">
    <property type="protein sequence ID" value="GMN60788.1"/>
    <property type="molecule type" value="Genomic_DNA"/>
</dbReference>
<dbReference type="Proteomes" id="UP001187192">
    <property type="component" value="Unassembled WGS sequence"/>
</dbReference>
<proteinExistence type="predicted"/>
<name>A0AA88DSP7_FICCA</name>